<name>A0ABZ1EVX8_9ACTN</name>
<dbReference type="Proteomes" id="UP001356428">
    <property type="component" value="Chromosome"/>
</dbReference>
<keyword evidence="2" id="KW-1185">Reference proteome</keyword>
<sequence length="57" mass="6052">MFFRERLTRRLHAAGLRLAGEPGGRTANTVTGLLGLGRIELCANPACTDCAPAPTTR</sequence>
<dbReference type="RefSeq" id="WP_326705376.1">
    <property type="nucleotide sequence ID" value="NZ_CP109083.1"/>
</dbReference>
<protein>
    <submittedName>
        <fullName evidence="1">Uncharacterized protein</fullName>
    </submittedName>
</protein>
<dbReference type="EMBL" id="CP109083">
    <property type="protein sequence ID" value="WSB08220.1"/>
    <property type="molecule type" value="Genomic_DNA"/>
</dbReference>
<gene>
    <name evidence="1" type="ORF">OG849_13645</name>
</gene>
<reference evidence="1 2" key="1">
    <citation type="submission" date="2022-10" db="EMBL/GenBank/DDBJ databases">
        <title>The complete genomes of actinobacterial strains from the NBC collection.</title>
        <authorList>
            <person name="Joergensen T.S."/>
            <person name="Alvarez Arevalo M."/>
            <person name="Sterndorff E.B."/>
            <person name="Faurdal D."/>
            <person name="Vuksanovic O."/>
            <person name="Mourched A.-S."/>
            <person name="Charusanti P."/>
            <person name="Shaw S."/>
            <person name="Blin K."/>
            <person name="Weber T."/>
        </authorList>
    </citation>
    <scope>NUCLEOTIDE SEQUENCE [LARGE SCALE GENOMIC DNA]</scope>
    <source>
        <strain evidence="1 2">NBC 01792</strain>
    </source>
</reference>
<proteinExistence type="predicted"/>
<organism evidence="1 2">
    <name type="scientific">Streptomyces cyaneofuscatus</name>
    <dbReference type="NCBI Taxonomy" id="66883"/>
    <lineage>
        <taxon>Bacteria</taxon>
        <taxon>Bacillati</taxon>
        <taxon>Actinomycetota</taxon>
        <taxon>Actinomycetes</taxon>
        <taxon>Kitasatosporales</taxon>
        <taxon>Streptomycetaceae</taxon>
        <taxon>Streptomyces</taxon>
    </lineage>
</organism>
<evidence type="ECO:0000313" key="2">
    <source>
        <dbReference type="Proteomes" id="UP001356428"/>
    </source>
</evidence>
<evidence type="ECO:0000313" key="1">
    <source>
        <dbReference type="EMBL" id="WSB08220.1"/>
    </source>
</evidence>
<accession>A0ABZ1EVX8</accession>